<accession>A0ABW9VPL4</accession>
<proteinExistence type="predicted"/>
<dbReference type="SUPFAM" id="SSF88723">
    <property type="entry name" value="PIN domain-like"/>
    <property type="match status" value="1"/>
</dbReference>
<evidence type="ECO:0000313" key="2">
    <source>
        <dbReference type="Proteomes" id="UP000478090"/>
    </source>
</evidence>
<keyword evidence="2" id="KW-1185">Reference proteome</keyword>
<dbReference type="Gene3D" id="3.40.50.1010">
    <property type="entry name" value="5'-nuclease"/>
    <property type="match status" value="1"/>
</dbReference>
<sequence length="160" mass="17578">MVLFDAGILIKLLDARTPDGQRAKLDYLISTLQKSKTKILIPTPALSEFYVKADPDVVANFKGKSAFIIASFDEKAALECSISVADAIRSRDKKAAQPDAPWQKIKFDHQIVAIAKCHGATTIYSEDSGLRKFAELLGLKALSTDDLPEDPAFKQQKLDL</sequence>
<dbReference type="InterPro" id="IPR029060">
    <property type="entry name" value="PIN-like_dom_sf"/>
</dbReference>
<dbReference type="RefSeq" id="WP_161040004.1">
    <property type="nucleotide sequence ID" value="NZ_WWCM01000010.1"/>
</dbReference>
<protein>
    <recommendedName>
        <fullName evidence="3">PIN domain-containing protein</fullName>
    </recommendedName>
</protein>
<dbReference type="EMBL" id="WWCM01000010">
    <property type="protein sequence ID" value="MYM40657.1"/>
    <property type="molecule type" value="Genomic_DNA"/>
</dbReference>
<gene>
    <name evidence="1" type="ORF">GTP27_15125</name>
</gene>
<dbReference type="Proteomes" id="UP000478090">
    <property type="component" value="Unassembled WGS sequence"/>
</dbReference>
<evidence type="ECO:0008006" key="3">
    <source>
        <dbReference type="Google" id="ProtNLM"/>
    </source>
</evidence>
<name>A0ABW9VPL4_9BURK</name>
<organism evidence="1 2">
    <name type="scientific">Duganella qianjiadongensis</name>
    <dbReference type="NCBI Taxonomy" id="2692176"/>
    <lineage>
        <taxon>Bacteria</taxon>
        <taxon>Pseudomonadati</taxon>
        <taxon>Pseudomonadota</taxon>
        <taxon>Betaproteobacteria</taxon>
        <taxon>Burkholderiales</taxon>
        <taxon>Oxalobacteraceae</taxon>
        <taxon>Telluria group</taxon>
        <taxon>Duganella</taxon>
    </lineage>
</organism>
<reference evidence="1 2" key="1">
    <citation type="submission" date="2019-12" db="EMBL/GenBank/DDBJ databases">
        <title>Novel species isolated from a subtropical stream in China.</title>
        <authorList>
            <person name="Lu H."/>
        </authorList>
    </citation>
    <scope>NUCLEOTIDE SEQUENCE [LARGE SCALE GENOMIC DNA]</scope>
    <source>
        <strain evidence="1 2">CY13W</strain>
    </source>
</reference>
<evidence type="ECO:0000313" key="1">
    <source>
        <dbReference type="EMBL" id="MYM40657.1"/>
    </source>
</evidence>
<comment type="caution">
    <text evidence="1">The sequence shown here is derived from an EMBL/GenBank/DDBJ whole genome shotgun (WGS) entry which is preliminary data.</text>
</comment>